<dbReference type="HAMAP" id="MF_00822">
    <property type="entry name" value="UreE"/>
    <property type="match status" value="1"/>
</dbReference>
<keyword evidence="4 5" id="KW-0143">Chaperone</keyword>
<keyword evidence="3 5" id="KW-0533">Nickel</keyword>
<dbReference type="GO" id="GO:0016151">
    <property type="term" value="F:nickel cation binding"/>
    <property type="evidence" value="ECO:0007669"/>
    <property type="project" value="UniProtKB-UniRule"/>
</dbReference>
<feature type="domain" description="UreE urease accessory N-terminal" evidence="7">
    <location>
        <begin position="4"/>
        <end position="66"/>
    </location>
</feature>
<organism evidence="8 9">
    <name type="scientific">Alkalimarinus sediminis</name>
    <dbReference type="NCBI Taxonomy" id="1632866"/>
    <lineage>
        <taxon>Bacteria</taxon>
        <taxon>Pseudomonadati</taxon>
        <taxon>Pseudomonadota</taxon>
        <taxon>Gammaproteobacteria</taxon>
        <taxon>Alteromonadales</taxon>
        <taxon>Alteromonadaceae</taxon>
        <taxon>Alkalimarinus</taxon>
    </lineage>
</organism>
<dbReference type="SUPFAM" id="SSF69737">
    <property type="entry name" value="Urease metallochaperone UreE, C-terminal domain"/>
    <property type="match status" value="1"/>
</dbReference>
<dbReference type="EMBL" id="CP101527">
    <property type="protein sequence ID" value="UZW76543.1"/>
    <property type="molecule type" value="Genomic_DNA"/>
</dbReference>
<evidence type="ECO:0000259" key="7">
    <source>
        <dbReference type="SMART" id="SM00988"/>
    </source>
</evidence>
<evidence type="ECO:0000256" key="3">
    <source>
        <dbReference type="ARBA" id="ARBA00022596"/>
    </source>
</evidence>
<comment type="function">
    <text evidence="5">Involved in urease metallocenter assembly. Binds nickel. Probably functions as a nickel donor during metallocenter assembly.</text>
</comment>
<dbReference type="Pfam" id="PF02814">
    <property type="entry name" value="UreE_N"/>
    <property type="match status" value="1"/>
</dbReference>
<gene>
    <name evidence="5 8" type="primary">ureE</name>
    <name evidence="8" type="ORF">NNL22_08165</name>
</gene>
<dbReference type="NCBIfam" id="NF009751">
    <property type="entry name" value="PRK13261.1-1"/>
    <property type="match status" value="1"/>
</dbReference>
<dbReference type="PIRSF" id="PIRSF036402">
    <property type="entry name" value="Ureas_acces_UreE"/>
    <property type="match status" value="1"/>
</dbReference>
<comment type="subcellular location">
    <subcellularLocation>
        <location evidence="1 5">Cytoplasm</location>
    </subcellularLocation>
</comment>
<keyword evidence="9" id="KW-1185">Reference proteome</keyword>
<dbReference type="GO" id="GO:0005737">
    <property type="term" value="C:cytoplasm"/>
    <property type="evidence" value="ECO:0007669"/>
    <property type="project" value="UniProtKB-SubCell"/>
</dbReference>
<proteinExistence type="inferred from homology"/>
<evidence type="ECO:0000313" key="9">
    <source>
        <dbReference type="Proteomes" id="UP001164472"/>
    </source>
</evidence>
<dbReference type="Pfam" id="PF05194">
    <property type="entry name" value="UreE_C"/>
    <property type="match status" value="1"/>
</dbReference>
<dbReference type="GO" id="GO:0051082">
    <property type="term" value="F:unfolded protein binding"/>
    <property type="evidence" value="ECO:0007669"/>
    <property type="project" value="UniProtKB-UniRule"/>
</dbReference>
<dbReference type="Gene3D" id="2.60.260.20">
    <property type="entry name" value="Urease metallochaperone UreE, N-terminal domain"/>
    <property type="match status" value="1"/>
</dbReference>
<dbReference type="Gene3D" id="3.30.70.790">
    <property type="entry name" value="UreE, C-terminal domain"/>
    <property type="match status" value="1"/>
</dbReference>
<dbReference type="InterPro" id="IPR012406">
    <property type="entry name" value="UreE"/>
</dbReference>
<dbReference type="GO" id="GO:0019627">
    <property type="term" value="P:urea metabolic process"/>
    <property type="evidence" value="ECO:0007669"/>
    <property type="project" value="InterPro"/>
</dbReference>
<evidence type="ECO:0000313" key="8">
    <source>
        <dbReference type="EMBL" id="UZW76543.1"/>
    </source>
</evidence>
<dbReference type="SMART" id="SM00988">
    <property type="entry name" value="UreE_N"/>
    <property type="match status" value="1"/>
</dbReference>
<dbReference type="SUPFAM" id="SSF69287">
    <property type="entry name" value="Urease metallochaperone UreE, N-terminal domain"/>
    <property type="match status" value="1"/>
</dbReference>
<evidence type="ECO:0000256" key="1">
    <source>
        <dbReference type="ARBA" id="ARBA00004496"/>
    </source>
</evidence>
<dbReference type="GO" id="GO:0065003">
    <property type="term" value="P:protein-containing complex assembly"/>
    <property type="evidence" value="ECO:0007669"/>
    <property type="project" value="InterPro"/>
</dbReference>
<dbReference type="KEGG" id="asem:NNL22_08165"/>
<dbReference type="AlphaFoldDB" id="A0A9E8HKY0"/>
<dbReference type="InterPro" id="IPR004029">
    <property type="entry name" value="UreE_N"/>
</dbReference>
<comment type="similarity">
    <text evidence="5">Belongs to the UreE family.</text>
</comment>
<dbReference type="InterPro" id="IPR036118">
    <property type="entry name" value="UreE_N_sf"/>
</dbReference>
<evidence type="ECO:0000256" key="4">
    <source>
        <dbReference type="ARBA" id="ARBA00023186"/>
    </source>
</evidence>
<evidence type="ECO:0000256" key="6">
    <source>
        <dbReference type="SAM" id="MobiDB-lite"/>
    </source>
</evidence>
<dbReference type="InterPro" id="IPR007864">
    <property type="entry name" value="UreE_C_dom"/>
</dbReference>
<dbReference type="Proteomes" id="UP001164472">
    <property type="component" value="Chromosome"/>
</dbReference>
<evidence type="ECO:0000256" key="2">
    <source>
        <dbReference type="ARBA" id="ARBA00022490"/>
    </source>
</evidence>
<sequence>MLKVVEYVVDREGVAAHDTLTLDYDDRKRGRFKSVTDAGEEVGVFLDRGKVLQQGQALRTECGKVITIVSKPELLTTAKCDDWLVFSKCCYHLGNRHVPIQVGDRWLRFKPDHVLEEMVHLHGMKTEQEKLPFDPESGAYKGGHHHHHD</sequence>
<reference evidence="8" key="1">
    <citation type="submission" date="2022-07" db="EMBL/GenBank/DDBJ databases">
        <title>Alkalimarinus sp. nov., isolated from gut of a Alitta virens.</title>
        <authorList>
            <person name="Yang A.I."/>
            <person name="Shin N.-R."/>
        </authorList>
    </citation>
    <scope>NUCLEOTIDE SEQUENCE</scope>
    <source>
        <strain evidence="8">FA028</strain>
    </source>
</reference>
<feature type="region of interest" description="Disordered" evidence="6">
    <location>
        <begin position="126"/>
        <end position="149"/>
    </location>
</feature>
<name>A0A9E8HKY0_9ALTE</name>
<dbReference type="GO" id="GO:0006457">
    <property type="term" value="P:protein folding"/>
    <property type="evidence" value="ECO:0007669"/>
    <property type="project" value="InterPro"/>
</dbReference>
<keyword evidence="2 5" id="KW-0963">Cytoplasm</keyword>
<evidence type="ECO:0000256" key="5">
    <source>
        <dbReference type="HAMAP-Rule" id="MF_00822"/>
    </source>
</evidence>
<accession>A0A9E8HKY0</accession>
<protein>
    <recommendedName>
        <fullName evidence="5">Urease accessory protein UreE</fullName>
    </recommendedName>
</protein>
<dbReference type="RefSeq" id="WP_251812833.1">
    <property type="nucleotide sequence ID" value="NZ_CP101527.1"/>
</dbReference>